<feature type="transmembrane region" description="Helical" evidence="6">
    <location>
        <begin position="341"/>
        <end position="361"/>
    </location>
</feature>
<dbReference type="InterPro" id="IPR007271">
    <property type="entry name" value="Nuc_sug_transpt"/>
</dbReference>
<comment type="subcellular location">
    <subcellularLocation>
        <location evidence="1">Membrane</location>
        <topology evidence="1">Multi-pass membrane protein</topology>
    </subcellularLocation>
</comment>
<feature type="transmembrane region" description="Helical" evidence="6">
    <location>
        <begin position="86"/>
        <end position="107"/>
    </location>
</feature>
<dbReference type="GO" id="GO:0000139">
    <property type="term" value="C:Golgi membrane"/>
    <property type="evidence" value="ECO:0007669"/>
    <property type="project" value="InterPro"/>
</dbReference>
<keyword evidence="2 6" id="KW-0812">Transmembrane</keyword>
<dbReference type="NCBIfam" id="TIGR00803">
    <property type="entry name" value="nst"/>
    <property type="match status" value="1"/>
</dbReference>
<name>A0AB34JIF7_PRYPA</name>
<dbReference type="Pfam" id="PF04142">
    <property type="entry name" value="Nuc_sug_transp"/>
    <property type="match status" value="2"/>
</dbReference>
<dbReference type="GO" id="GO:0015165">
    <property type="term" value="F:pyrimidine nucleotide-sugar transmembrane transporter activity"/>
    <property type="evidence" value="ECO:0007669"/>
    <property type="project" value="InterPro"/>
</dbReference>
<feature type="transmembrane region" description="Helical" evidence="6">
    <location>
        <begin position="373"/>
        <end position="398"/>
    </location>
</feature>
<comment type="caution">
    <text evidence="7">The sequence shown here is derived from an EMBL/GenBank/DDBJ whole genome shotgun (WGS) entry which is preliminary data.</text>
</comment>
<feature type="transmembrane region" description="Helical" evidence="6">
    <location>
        <begin position="143"/>
        <end position="160"/>
    </location>
</feature>
<organism evidence="7 8">
    <name type="scientific">Prymnesium parvum</name>
    <name type="common">Toxic golden alga</name>
    <dbReference type="NCBI Taxonomy" id="97485"/>
    <lineage>
        <taxon>Eukaryota</taxon>
        <taxon>Haptista</taxon>
        <taxon>Haptophyta</taxon>
        <taxon>Prymnesiophyceae</taxon>
        <taxon>Prymnesiales</taxon>
        <taxon>Prymnesiaceae</taxon>
        <taxon>Prymnesium</taxon>
    </lineage>
</organism>
<feature type="region of interest" description="Disordered" evidence="5">
    <location>
        <begin position="188"/>
        <end position="256"/>
    </location>
</feature>
<protein>
    <recommendedName>
        <fullName evidence="9">UDP-galactose transporter</fullName>
    </recommendedName>
</protein>
<evidence type="ECO:0000256" key="4">
    <source>
        <dbReference type="ARBA" id="ARBA00023136"/>
    </source>
</evidence>
<evidence type="ECO:0000256" key="2">
    <source>
        <dbReference type="ARBA" id="ARBA00022692"/>
    </source>
</evidence>
<feature type="transmembrane region" description="Helical" evidence="6">
    <location>
        <begin position="309"/>
        <end position="329"/>
    </location>
</feature>
<dbReference type="AlphaFoldDB" id="A0AB34JIF7"/>
<feature type="transmembrane region" description="Helical" evidence="6">
    <location>
        <begin position="405"/>
        <end position="425"/>
    </location>
</feature>
<evidence type="ECO:0000313" key="7">
    <source>
        <dbReference type="EMBL" id="KAL1521052.1"/>
    </source>
</evidence>
<feature type="transmembrane region" description="Helical" evidence="6">
    <location>
        <begin position="113"/>
        <end position="134"/>
    </location>
</feature>
<evidence type="ECO:0000256" key="6">
    <source>
        <dbReference type="SAM" id="Phobius"/>
    </source>
</evidence>
<dbReference type="Proteomes" id="UP001515480">
    <property type="component" value="Unassembled WGS sequence"/>
</dbReference>
<dbReference type="EMBL" id="JBGBPQ010000008">
    <property type="protein sequence ID" value="KAL1521052.1"/>
    <property type="molecule type" value="Genomic_DNA"/>
</dbReference>
<feature type="compositionally biased region" description="Polar residues" evidence="5">
    <location>
        <begin position="231"/>
        <end position="251"/>
    </location>
</feature>
<dbReference type="InterPro" id="IPR037185">
    <property type="entry name" value="EmrE-like"/>
</dbReference>
<feature type="transmembrane region" description="Helical" evidence="6">
    <location>
        <begin position="12"/>
        <end position="30"/>
    </location>
</feature>
<dbReference type="PIRSF" id="PIRSF005799">
    <property type="entry name" value="UDP-gal_transpt"/>
    <property type="match status" value="1"/>
</dbReference>
<keyword evidence="3 6" id="KW-1133">Transmembrane helix</keyword>
<accession>A0AB34JIF7</accession>
<feature type="transmembrane region" description="Helical" evidence="6">
    <location>
        <begin position="431"/>
        <end position="448"/>
    </location>
</feature>
<evidence type="ECO:0000313" key="8">
    <source>
        <dbReference type="Proteomes" id="UP001515480"/>
    </source>
</evidence>
<keyword evidence="8" id="KW-1185">Reference proteome</keyword>
<reference evidence="7 8" key="1">
    <citation type="journal article" date="2024" name="Science">
        <title>Giant polyketide synthase enzymes in the biosynthesis of giant marine polyether toxins.</title>
        <authorList>
            <person name="Fallon T.R."/>
            <person name="Shende V.V."/>
            <person name="Wierzbicki I.H."/>
            <person name="Pendleton A.L."/>
            <person name="Watervoot N.F."/>
            <person name="Auber R.P."/>
            <person name="Gonzalez D.J."/>
            <person name="Wisecaver J.H."/>
            <person name="Moore B.S."/>
        </authorList>
    </citation>
    <scope>NUCLEOTIDE SEQUENCE [LARGE SCALE GENOMIC DNA]</scope>
    <source>
        <strain evidence="7 8">12B1</strain>
    </source>
</reference>
<dbReference type="PANTHER" id="PTHR10231">
    <property type="entry name" value="NUCLEOTIDE-SUGAR TRANSMEMBRANE TRANSPORTER"/>
    <property type="match status" value="1"/>
</dbReference>
<keyword evidence="4 6" id="KW-0472">Membrane</keyword>
<sequence length="481" mass="51086">MPNGGAHLDWRAWAALATFVVQNTGAVLLMRSSKNSGAFNSSVAVLIQEACIKLPVSIALFALECNGLTAAVLALIHDARSKPVEWLQLSVPALLYTICNVMVFVGYANLEAALGMVTYQSKILFTAFFSVILLKKKLSVNQWVAITILALGVICAQGVFDAKTPASASPSATVESATAAAIATGSLATTPQRHHHAHSSQPQPHASLKASQPHASPGHKGHGGKAPRRLFSTSSTHSGENHTSGRGSARNTAHHADAPRRLGEALLSEPLSAMRASLLVEGFMPADQDWESIVAQGRSLAEKPIQNRLIGFGAFIIASLCTSFASVWFEKMIKGESKPSLWLRNIQLAFYSSIIAALSLLKDYDTIAADGVFSGFTATAWTACIANGAGGLLVAVIIKYADNILRCFAQALAIILGSISSYFLFDFAFTPSFLLGVAFVVSAVFLYAEKTQTPLELAEKLLVSVGVMRKPVSMFAPIPTS</sequence>
<gene>
    <name evidence="7" type="ORF">AB1Y20_022607</name>
</gene>
<proteinExistence type="predicted"/>
<evidence type="ECO:0000256" key="5">
    <source>
        <dbReference type="SAM" id="MobiDB-lite"/>
    </source>
</evidence>
<feature type="compositionally biased region" description="Basic residues" evidence="5">
    <location>
        <begin position="217"/>
        <end position="228"/>
    </location>
</feature>
<evidence type="ECO:0000256" key="3">
    <source>
        <dbReference type="ARBA" id="ARBA00022989"/>
    </source>
</evidence>
<evidence type="ECO:0000256" key="1">
    <source>
        <dbReference type="ARBA" id="ARBA00004141"/>
    </source>
</evidence>
<evidence type="ECO:0008006" key="9">
    <source>
        <dbReference type="Google" id="ProtNLM"/>
    </source>
</evidence>
<dbReference type="SUPFAM" id="SSF103481">
    <property type="entry name" value="Multidrug resistance efflux transporter EmrE"/>
    <property type="match status" value="1"/>
</dbReference>